<comment type="similarity">
    <text evidence="3">Belongs to the SWEET sugar transporter family.</text>
</comment>
<dbReference type="GO" id="GO:0051119">
    <property type="term" value="F:sugar transmembrane transporter activity"/>
    <property type="evidence" value="ECO:0007669"/>
    <property type="project" value="InterPro"/>
</dbReference>
<dbReference type="PANTHER" id="PTHR10791">
    <property type="entry name" value="RAG1-ACTIVATING PROTEIN 1"/>
    <property type="match status" value="1"/>
</dbReference>
<dbReference type="FunCoup" id="T1HM70">
    <property type="interactions" value="236"/>
</dbReference>
<organism evidence="13 14">
    <name type="scientific">Rhodnius prolixus</name>
    <name type="common">Triatomid bug</name>
    <dbReference type="NCBI Taxonomy" id="13249"/>
    <lineage>
        <taxon>Eukaryota</taxon>
        <taxon>Metazoa</taxon>
        <taxon>Ecdysozoa</taxon>
        <taxon>Arthropoda</taxon>
        <taxon>Hexapoda</taxon>
        <taxon>Insecta</taxon>
        <taxon>Pterygota</taxon>
        <taxon>Neoptera</taxon>
        <taxon>Paraneoptera</taxon>
        <taxon>Hemiptera</taxon>
        <taxon>Heteroptera</taxon>
        <taxon>Panheteroptera</taxon>
        <taxon>Cimicomorpha</taxon>
        <taxon>Reduviidae</taxon>
        <taxon>Triatominae</taxon>
        <taxon>Rhodnius</taxon>
    </lineage>
</organism>
<keyword evidence="8" id="KW-0812">Transmembrane</keyword>
<dbReference type="eggNOG" id="KOG1623">
    <property type="taxonomic scope" value="Eukaryota"/>
</dbReference>
<keyword evidence="6" id="KW-1003">Cell membrane</keyword>
<keyword evidence="12" id="KW-0472">Membrane</keyword>
<name>T1HM70_RHOPR</name>
<accession>T1HM70</accession>
<evidence type="ECO:0000256" key="2">
    <source>
        <dbReference type="ARBA" id="ARBA00004653"/>
    </source>
</evidence>
<keyword evidence="10" id="KW-1133">Transmembrane helix</keyword>
<comment type="subcellular location">
    <subcellularLocation>
        <location evidence="1">Cell membrane</location>
        <topology evidence="1">Multi-pass membrane protein</topology>
    </subcellularLocation>
    <subcellularLocation>
        <location evidence="2">Golgi apparatus membrane</location>
        <topology evidence="2">Multi-pass membrane protein</topology>
    </subcellularLocation>
</comment>
<evidence type="ECO:0000256" key="5">
    <source>
        <dbReference type="ARBA" id="ARBA00022448"/>
    </source>
</evidence>
<dbReference type="HOGENOM" id="CLU_048643_3_3_1"/>
<dbReference type="GO" id="GO:0005886">
    <property type="term" value="C:plasma membrane"/>
    <property type="evidence" value="ECO:0007669"/>
    <property type="project" value="UniProtKB-SubCell"/>
</dbReference>
<reference evidence="13" key="1">
    <citation type="submission" date="2015-05" db="UniProtKB">
        <authorList>
            <consortium name="EnsemblMetazoa"/>
        </authorList>
    </citation>
    <scope>IDENTIFICATION</scope>
</reference>
<evidence type="ECO:0000256" key="12">
    <source>
        <dbReference type="ARBA" id="ARBA00023136"/>
    </source>
</evidence>
<evidence type="ECO:0000256" key="1">
    <source>
        <dbReference type="ARBA" id="ARBA00004651"/>
    </source>
</evidence>
<keyword evidence="9" id="KW-0677">Repeat</keyword>
<dbReference type="GO" id="GO:0000139">
    <property type="term" value="C:Golgi membrane"/>
    <property type="evidence" value="ECO:0007669"/>
    <property type="project" value="UniProtKB-SubCell"/>
</dbReference>
<dbReference type="AlphaFoldDB" id="T1HM70"/>
<keyword evidence="11" id="KW-0333">Golgi apparatus</keyword>
<dbReference type="InterPro" id="IPR047664">
    <property type="entry name" value="SWEET"/>
</dbReference>
<dbReference type="VEuPathDB" id="VectorBase:RPRC005144"/>
<keyword evidence="14" id="KW-1185">Reference proteome</keyword>
<proteinExistence type="inferred from homology"/>
<evidence type="ECO:0000256" key="9">
    <source>
        <dbReference type="ARBA" id="ARBA00022737"/>
    </source>
</evidence>
<keyword evidence="7" id="KW-0762">Sugar transport</keyword>
<protein>
    <recommendedName>
        <fullName evidence="4">Sugar transporter SWEET1</fullName>
    </recommendedName>
</protein>
<evidence type="ECO:0000256" key="11">
    <source>
        <dbReference type="ARBA" id="ARBA00023034"/>
    </source>
</evidence>
<sequence>MALEDFKEVLVTCASVCQIFQFMSGILVCEKFIKKGTSNDISPFPFVCGVTSCILWATYANIINETALIIVNVFGALLMFSYIVAYYMFATRKGSLLKQILMVTILITIAQVYIHSIDEFEKAKSHLGIICCSVTLTFFAAPLANLAHVIRVQSSESLPFPLILMSLVVTAQWTLYGYILKDKFITYPNLLGFLLSCFQLSLFAIFPFR</sequence>
<dbReference type="OMA" id="CSLWLRY"/>
<keyword evidence="5" id="KW-0813">Transport</keyword>
<dbReference type="EnsemblMetazoa" id="RPRC005144-RA">
    <property type="protein sequence ID" value="RPRC005144-PA"/>
    <property type="gene ID" value="RPRC005144"/>
</dbReference>
<evidence type="ECO:0000313" key="13">
    <source>
        <dbReference type="EnsemblMetazoa" id="RPRC005144-PA"/>
    </source>
</evidence>
<evidence type="ECO:0000313" key="14">
    <source>
        <dbReference type="Proteomes" id="UP000015103"/>
    </source>
</evidence>
<evidence type="ECO:0000256" key="4">
    <source>
        <dbReference type="ARBA" id="ARBA00021741"/>
    </source>
</evidence>
<dbReference type="FunFam" id="1.20.1280.290:FF:000004">
    <property type="entry name" value="Sugar transporter SWEET"/>
    <property type="match status" value="1"/>
</dbReference>
<dbReference type="Gene3D" id="1.20.1280.290">
    <property type="match status" value="2"/>
</dbReference>
<evidence type="ECO:0000256" key="10">
    <source>
        <dbReference type="ARBA" id="ARBA00022989"/>
    </source>
</evidence>
<dbReference type="InParanoid" id="T1HM70"/>
<evidence type="ECO:0000256" key="8">
    <source>
        <dbReference type="ARBA" id="ARBA00022692"/>
    </source>
</evidence>
<dbReference type="PANTHER" id="PTHR10791:SF112">
    <property type="entry name" value="SUGAR TRANSPORTER SWEET1"/>
    <property type="match status" value="1"/>
</dbReference>
<evidence type="ECO:0000256" key="6">
    <source>
        <dbReference type="ARBA" id="ARBA00022475"/>
    </source>
</evidence>
<dbReference type="EMBL" id="ACPB03017303">
    <property type="status" value="NOT_ANNOTATED_CDS"/>
    <property type="molecule type" value="Genomic_DNA"/>
</dbReference>
<evidence type="ECO:0000256" key="7">
    <source>
        <dbReference type="ARBA" id="ARBA00022597"/>
    </source>
</evidence>
<evidence type="ECO:0000256" key="3">
    <source>
        <dbReference type="ARBA" id="ARBA00007809"/>
    </source>
</evidence>
<dbReference type="Proteomes" id="UP000015103">
    <property type="component" value="Unassembled WGS sequence"/>
</dbReference>
<dbReference type="Pfam" id="PF03083">
    <property type="entry name" value="MtN3_slv"/>
    <property type="match status" value="2"/>
</dbReference>
<dbReference type="InterPro" id="IPR004316">
    <property type="entry name" value="SWEET_rpt"/>
</dbReference>